<reference evidence="1 2" key="1">
    <citation type="submission" date="2024-08" db="EMBL/GenBank/DDBJ databases">
        <title>Halobellus sp. MBLA0158 whole genome sequence.</title>
        <authorList>
            <person name="Hwang C.Y."/>
            <person name="Cho E.-S."/>
            <person name="Seo M.-J."/>
        </authorList>
    </citation>
    <scope>NUCLEOTIDE SEQUENCE [LARGE SCALE GENOMIC DNA]</scope>
    <source>
        <strain evidence="1 2">MBLA0158</strain>
    </source>
</reference>
<organism evidence="1 2">
    <name type="scientific">Halobellus rubicundus</name>
    <dbReference type="NCBI Taxonomy" id="2996466"/>
    <lineage>
        <taxon>Archaea</taxon>
        <taxon>Methanobacteriati</taxon>
        <taxon>Methanobacteriota</taxon>
        <taxon>Stenosarchaea group</taxon>
        <taxon>Halobacteria</taxon>
        <taxon>Halobacteriales</taxon>
        <taxon>Haloferacaceae</taxon>
        <taxon>Halobellus</taxon>
    </lineage>
</organism>
<dbReference type="Proteomes" id="UP001570511">
    <property type="component" value="Unassembled WGS sequence"/>
</dbReference>
<evidence type="ECO:0000313" key="2">
    <source>
        <dbReference type="Proteomes" id="UP001570511"/>
    </source>
</evidence>
<comment type="caution">
    <text evidence="1">The sequence shown here is derived from an EMBL/GenBank/DDBJ whole genome shotgun (WGS) entry which is preliminary data.</text>
</comment>
<dbReference type="EMBL" id="JBGNYA010000001">
    <property type="protein sequence ID" value="MFA1609616.1"/>
    <property type="molecule type" value="Genomic_DNA"/>
</dbReference>
<dbReference type="InterPro" id="IPR006311">
    <property type="entry name" value="TAT_signal"/>
</dbReference>
<dbReference type="PROSITE" id="PS51318">
    <property type="entry name" value="TAT"/>
    <property type="match status" value="1"/>
</dbReference>
<protein>
    <submittedName>
        <fullName evidence="1">Uncharacterized protein</fullName>
    </submittedName>
</protein>
<dbReference type="PROSITE" id="PS51257">
    <property type="entry name" value="PROKAR_LIPOPROTEIN"/>
    <property type="match status" value="1"/>
</dbReference>
<name>A0ABD5ME49_9EURY</name>
<dbReference type="AlphaFoldDB" id="A0ABD5ME49"/>
<keyword evidence="2" id="KW-1185">Reference proteome</keyword>
<dbReference type="RefSeq" id="WP_372386650.1">
    <property type="nucleotide sequence ID" value="NZ_JBGNYA010000001.1"/>
</dbReference>
<evidence type="ECO:0000313" key="1">
    <source>
        <dbReference type="EMBL" id="MFA1609616.1"/>
    </source>
</evidence>
<accession>A0ABD5ME49</accession>
<proteinExistence type="predicted"/>
<gene>
    <name evidence="1" type="ORF">OS889_01165</name>
</gene>
<sequence length="448" mass="47597">MSRERSAIGRRRLLAISGTGALAALAGCSGFLSGESEPTVDADALAEAVSSDAPAVPETVPIDIEASFVDEQESIARSALDGVPAPFDREEIPNGVIRERLNGVYESATESIDRVDEALTPYDRLDRANGARVDAHEVQAAWRAIDTDLTVSELTAEAPAIAGSVDEVDARWSYVGDDPVRAVVVHDEIGTEIRAARNWLDSRHRRTAHDGGTALEVGALASDHERARTSVAVASYLFDRFRASLDASADLRPRFEAARATLRTRVLDRMESLPPRDVDEPTSLVDRDVGETAGVRALASLGSDARFRADSVADAESDEGPSPASDVLSLADVLVYVRAFASLRERIEDGDDIAVEGVEDVAAVRESAIDAVAEARDADRGALLVDAMLPGFASEIRWADDRMGRASGTVRVDSVAYDAIDYVVAGATCRALPPVCAEAATALRNGSS</sequence>